<dbReference type="GO" id="GO:0016787">
    <property type="term" value="F:hydrolase activity"/>
    <property type="evidence" value="ECO:0007669"/>
    <property type="project" value="UniProtKB-KW"/>
</dbReference>
<dbReference type="InterPro" id="IPR050300">
    <property type="entry name" value="GDXG_lipolytic_enzyme"/>
</dbReference>
<sequence length="325" mass="36708">MFVHCLHHYRSVNDFSMDPRFTDEVKAFHQLVATLQQLSGSLAPEWMRPWLEDLHAKGNEKLIGTFEGKLEEKHVKTNSADIPINIYTPVNTNKDQLVVYFHGGGWTIGSRRTHQTIVNFLADATKTVWISVEYRLGPEYKYPIWLNDACDVTRHIIENKESYGVDQTAKIGVAGDSAGGMISACVSQEVKNIDFQILIYGLYDFTRSAPSYKEFVDPQYFSTPELLEWCIKNGFGDGVDMNDSPMSVFRNKSPEQLPSTLFIVAELDPLRDDSYTYKEILDKAGVKNKLVLFKGVLHGFFALPGIYPKACAQAVDAIQEFMASI</sequence>
<dbReference type="InterPro" id="IPR013094">
    <property type="entry name" value="AB_hydrolase_3"/>
</dbReference>
<name>A0A815JRZ9_9BILA</name>
<comment type="similarity">
    <text evidence="1">Belongs to the 'GDXG' lipolytic enzyme family.</text>
</comment>
<gene>
    <name evidence="4" type="ORF">RFH988_LOCUS33934</name>
</gene>
<comment type="caution">
    <text evidence="4">The sequence shown here is derived from an EMBL/GenBank/DDBJ whole genome shotgun (WGS) entry which is preliminary data.</text>
</comment>
<evidence type="ECO:0000313" key="4">
    <source>
        <dbReference type="EMBL" id="CAF1382722.1"/>
    </source>
</evidence>
<protein>
    <recommendedName>
        <fullName evidence="3">Alpha/beta hydrolase fold-3 domain-containing protein</fullName>
    </recommendedName>
</protein>
<keyword evidence="2" id="KW-0378">Hydrolase</keyword>
<evidence type="ECO:0000259" key="3">
    <source>
        <dbReference type="Pfam" id="PF07859"/>
    </source>
</evidence>
<dbReference type="PROSITE" id="PS01173">
    <property type="entry name" value="LIPASE_GDXG_HIS"/>
    <property type="match status" value="1"/>
</dbReference>
<dbReference type="Pfam" id="PF07859">
    <property type="entry name" value="Abhydrolase_3"/>
    <property type="match status" value="1"/>
</dbReference>
<dbReference type="InterPro" id="IPR002168">
    <property type="entry name" value="Lipase_GDXG_HIS_AS"/>
</dbReference>
<dbReference type="PANTHER" id="PTHR48081">
    <property type="entry name" value="AB HYDROLASE SUPERFAMILY PROTEIN C4A8.06C"/>
    <property type="match status" value="1"/>
</dbReference>
<evidence type="ECO:0000256" key="2">
    <source>
        <dbReference type="ARBA" id="ARBA00022801"/>
    </source>
</evidence>
<organism evidence="4 5">
    <name type="scientific">Rotaria sordida</name>
    <dbReference type="NCBI Taxonomy" id="392033"/>
    <lineage>
        <taxon>Eukaryota</taxon>
        <taxon>Metazoa</taxon>
        <taxon>Spiralia</taxon>
        <taxon>Gnathifera</taxon>
        <taxon>Rotifera</taxon>
        <taxon>Eurotatoria</taxon>
        <taxon>Bdelloidea</taxon>
        <taxon>Philodinida</taxon>
        <taxon>Philodinidae</taxon>
        <taxon>Rotaria</taxon>
    </lineage>
</organism>
<dbReference type="Proteomes" id="UP000663882">
    <property type="component" value="Unassembled WGS sequence"/>
</dbReference>
<reference evidence="4" key="1">
    <citation type="submission" date="2021-02" db="EMBL/GenBank/DDBJ databases">
        <authorList>
            <person name="Nowell W R."/>
        </authorList>
    </citation>
    <scope>NUCLEOTIDE SEQUENCE</scope>
</reference>
<dbReference type="Gene3D" id="3.40.50.1820">
    <property type="entry name" value="alpha/beta hydrolase"/>
    <property type="match status" value="1"/>
</dbReference>
<dbReference type="InterPro" id="IPR029058">
    <property type="entry name" value="AB_hydrolase_fold"/>
</dbReference>
<proteinExistence type="inferred from homology"/>
<dbReference type="PANTHER" id="PTHR48081:SF8">
    <property type="entry name" value="ALPHA_BETA HYDROLASE FOLD-3 DOMAIN-CONTAINING PROTEIN-RELATED"/>
    <property type="match status" value="1"/>
</dbReference>
<evidence type="ECO:0000256" key="1">
    <source>
        <dbReference type="ARBA" id="ARBA00010515"/>
    </source>
</evidence>
<feature type="domain" description="Alpha/beta hydrolase fold-3" evidence="3">
    <location>
        <begin position="98"/>
        <end position="301"/>
    </location>
</feature>
<dbReference type="EMBL" id="CAJNOO010004480">
    <property type="protein sequence ID" value="CAF1382722.1"/>
    <property type="molecule type" value="Genomic_DNA"/>
</dbReference>
<dbReference type="SUPFAM" id="SSF53474">
    <property type="entry name" value="alpha/beta-Hydrolases"/>
    <property type="match status" value="1"/>
</dbReference>
<dbReference type="OrthoDB" id="408631at2759"/>
<accession>A0A815JRZ9</accession>
<dbReference type="AlphaFoldDB" id="A0A815JRZ9"/>
<evidence type="ECO:0000313" key="5">
    <source>
        <dbReference type="Proteomes" id="UP000663882"/>
    </source>
</evidence>